<evidence type="ECO:0000256" key="3">
    <source>
        <dbReference type="ARBA" id="ARBA00022833"/>
    </source>
</evidence>
<organism evidence="8 10">
    <name type="scientific">Octopus sinensis</name>
    <name type="common">East Asian common octopus</name>
    <dbReference type="NCBI Taxonomy" id="2607531"/>
    <lineage>
        <taxon>Eukaryota</taxon>
        <taxon>Metazoa</taxon>
        <taxon>Spiralia</taxon>
        <taxon>Lophotrochozoa</taxon>
        <taxon>Mollusca</taxon>
        <taxon>Cephalopoda</taxon>
        <taxon>Coleoidea</taxon>
        <taxon>Octopodiformes</taxon>
        <taxon>Octopoda</taxon>
        <taxon>Incirrata</taxon>
        <taxon>Octopodidae</taxon>
        <taxon>Octopus</taxon>
    </lineage>
</organism>
<name>A0A6P7TT42_9MOLL</name>
<dbReference type="InterPro" id="IPR013083">
    <property type="entry name" value="Znf_RING/FYVE/PHD"/>
</dbReference>
<dbReference type="GO" id="GO:0000976">
    <property type="term" value="F:transcription cis-regulatory region binding"/>
    <property type="evidence" value="ECO:0007669"/>
    <property type="project" value="TreeGrafter"/>
</dbReference>
<evidence type="ECO:0000313" key="9">
    <source>
        <dbReference type="RefSeq" id="XP_029653069.1"/>
    </source>
</evidence>
<dbReference type="GO" id="GO:0045944">
    <property type="term" value="P:positive regulation of transcription by RNA polymerase II"/>
    <property type="evidence" value="ECO:0007669"/>
    <property type="project" value="TreeGrafter"/>
</dbReference>
<dbReference type="RefSeq" id="XP_029653071.1">
    <property type="nucleotide sequence ID" value="XM_029797211.2"/>
</dbReference>
<accession>A0A6P7TT42</accession>
<keyword evidence="4 5" id="KW-0040">ANK repeat</keyword>
<keyword evidence="2 6" id="KW-0863">Zinc-finger</keyword>
<dbReference type="InterPro" id="IPR002110">
    <property type="entry name" value="Ankyrin_rpt"/>
</dbReference>
<dbReference type="PROSITE" id="PS50088">
    <property type="entry name" value="ANK_REPEAT"/>
    <property type="match status" value="7"/>
</dbReference>
<keyword evidence="2 6" id="KW-0479">Metal-binding</keyword>
<dbReference type="PROSITE" id="PS50089">
    <property type="entry name" value="ZF_RING_2"/>
    <property type="match status" value="2"/>
</dbReference>
<dbReference type="SUPFAM" id="SSF57850">
    <property type="entry name" value="RING/U-box"/>
    <property type="match status" value="1"/>
</dbReference>
<evidence type="ECO:0000259" key="7">
    <source>
        <dbReference type="PROSITE" id="PS50089"/>
    </source>
</evidence>
<feature type="repeat" description="ANK" evidence="5">
    <location>
        <begin position="135"/>
        <end position="167"/>
    </location>
</feature>
<reference evidence="9 10" key="1">
    <citation type="submission" date="2025-08" db="UniProtKB">
        <authorList>
            <consortium name="RefSeq"/>
        </authorList>
    </citation>
    <scope>IDENTIFICATION</scope>
</reference>
<evidence type="ECO:0000256" key="4">
    <source>
        <dbReference type="ARBA" id="ARBA00023043"/>
    </source>
</evidence>
<dbReference type="Pfam" id="PF13637">
    <property type="entry name" value="Ank_4"/>
    <property type="match status" value="2"/>
</dbReference>
<dbReference type="PRINTS" id="PR01415">
    <property type="entry name" value="ANKYRIN"/>
</dbReference>
<feature type="domain" description="RING-type" evidence="7">
    <location>
        <begin position="392"/>
        <end position="428"/>
    </location>
</feature>
<dbReference type="SMART" id="SM00248">
    <property type="entry name" value="ANK"/>
    <property type="match status" value="9"/>
</dbReference>
<dbReference type="Gene3D" id="1.25.40.20">
    <property type="entry name" value="Ankyrin repeat-containing domain"/>
    <property type="match status" value="3"/>
</dbReference>
<keyword evidence="3" id="KW-0862">Zinc</keyword>
<evidence type="ECO:0000313" key="11">
    <source>
        <dbReference type="RefSeq" id="XP_029653071.1"/>
    </source>
</evidence>
<dbReference type="PANTHER" id="PTHR24193">
    <property type="entry name" value="ANKYRIN REPEAT PROTEIN"/>
    <property type="match status" value="1"/>
</dbReference>
<evidence type="ECO:0000313" key="8">
    <source>
        <dbReference type="Proteomes" id="UP000515154"/>
    </source>
</evidence>
<feature type="repeat" description="ANK" evidence="5">
    <location>
        <begin position="35"/>
        <end position="67"/>
    </location>
</feature>
<dbReference type="SMART" id="SM00184">
    <property type="entry name" value="RING"/>
    <property type="match status" value="2"/>
</dbReference>
<evidence type="ECO:0000256" key="2">
    <source>
        <dbReference type="ARBA" id="ARBA00022771"/>
    </source>
</evidence>
<dbReference type="PROSITE" id="PS50297">
    <property type="entry name" value="ANK_REP_REGION"/>
    <property type="match status" value="7"/>
</dbReference>
<keyword evidence="8" id="KW-1185">Reference proteome</keyword>
<dbReference type="Pfam" id="PF12796">
    <property type="entry name" value="Ank_2"/>
    <property type="match status" value="2"/>
</dbReference>
<evidence type="ECO:0000256" key="6">
    <source>
        <dbReference type="PROSITE-ProRule" id="PRU00175"/>
    </source>
</evidence>
<feature type="repeat" description="ANK" evidence="5">
    <location>
        <begin position="236"/>
        <end position="260"/>
    </location>
</feature>
<dbReference type="Proteomes" id="UP000515154">
    <property type="component" value="Linkage group LG29"/>
</dbReference>
<feature type="repeat" description="ANK" evidence="5">
    <location>
        <begin position="168"/>
        <end position="190"/>
    </location>
</feature>
<dbReference type="SUPFAM" id="SSF48403">
    <property type="entry name" value="Ankyrin repeat"/>
    <property type="match status" value="1"/>
</dbReference>
<dbReference type="InterPro" id="IPR001841">
    <property type="entry name" value="Znf_RING"/>
</dbReference>
<feature type="domain" description="RING-type" evidence="7">
    <location>
        <begin position="451"/>
        <end position="484"/>
    </location>
</feature>
<dbReference type="RefSeq" id="XP_029653070.1">
    <property type="nucleotide sequence ID" value="XM_029797210.2"/>
</dbReference>
<dbReference type="GO" id="GO:0008270">
    <property type="term" value="F:zinc ion binding"/>
    <property type="evidence" value="ECO:0007669"/>
    <property type="project" value="UniProtKB-KW"/>
</dbReference>
<sequence length="496" mass="55491">MDIDKNIGKILRGDLQYIQEYIKQNSRKINEANSWGLTYLMIACRLGNIDLINFLIDNGADLNMEDGDSKTASHYAVFAHRCDVVDLMVSKGANINSGDHFGNTPLHCAVEKNCEDVVKVILKTRVKEMNKANNNGGTPLHLACIKGHKHIVGHLLKCSPDVNLGDITGFTPLHEVCNEGNAEIVQLLLKLPNIDVNRADKDGNSPLHYAAYRGHIDTVPLLLQQPRINLNMVNITGNTPLHMAVQKQHYNVVALMLSQGNVEMNMKNSDKLTPLLQAISGGHFGMIHNLLSHGADINAVDNNDNNCLHLAVRKEAFHSEDESLGGILDEYCTKLELSLEDKLSGLVVAEYLAYHGANFYHENKQNQTPMELIENAGLREKMQTFFPPPLPCKWCEENKPTITFRPCGHVVLCEECCSKIPLKRCPECLLSITGKYGVDGSQCDAESIYTCTICMEQRWNMVFECGHTTCKECGNQLDRCHLCRKRIERKIIIKQC</sequence>
<feature type="repeat" description="ANK" evidence="5">
    <location>
        <begin position="68"/>
        <end position="100"/>
    </location>
</feature>
<keyword evidence="1" id="KW-0677">Repeat</keyword>
<evidence type="ECO:0000256" key="1">
    <source>
        <dbReference type="ARBA" id="ARBA00022737"/>
    </source>
</evidence>
<dbReference type="PANTHER" id="PTHR24193:SF121">
    <property type="entry name" value="ADA2A-CONTAINING COMPLEX COMPONENT 3, ISOFORM D"/>
    <property type="match status" value="1"/>
</dbReference>
<dbReference type="RefSeq" id="XP_029653069.1">
    <property type="nucleotide sequence ID" value="XM_029797209.2"/>
</dbReference>
<dbReference type="GO" id="GO:0005634">
    <property type="term" value="C:nucleus"/>
    <property type="evidence" value="ECO:0007669"/>
    <property type="project" value="TreeGrafter"/>
</dbReference>
<proteinExistence type="predicted"/>
<dbReference type="AlphaFoldDB" id="A0A6P7TT42"/>
<dbReference type="InterPro" id="IPR036770">
    <property type="entry name" value="Ankyrin_rpt-contain_sf"/>
</dbReference>
<dbReference type="Pfam" id="PF13920">
    <property type="entry name" value="zf-C3HC4_3"/>
    <property type="match status" value="2"/>
</dbReference>
<evidence type="ECO:0000256" key="5">
    <source>
        <dbReference type="PROSITE-ProRule" id="PRU00023"/>
    </source>
</evidence>
<dbReference type="KEGG" id="osn:115226198"/>
<feature type="repeat" description="ANK" evidence="5">
    <location>
        <begin position="202"/>
        <end position="224"/>
    </location>
</feature>
<feature type="repeat" description="ANK" evidence="5">
    <location>
        <begin position="270"/>
        <end position="302"/>
    </location>
</feature>
<dbReference type="Gene3D" id="3.30.40.10">
    <property type="entry name" value="Zinc/RING finger domain, C3HC4 (zinc finger)"/>
    <property type="match status" value="2"/>
</dbReference>
<protein>
    <submittedName>
        <fullName evidence="9 10">E3 ubiquitin-protein ligase MIB2 isoform X1</fullName>
    </submittedName>
</protein>
<dbReference type="InterPro" id="IPR050663">
    <property type="entry name" value="Ankyrin-SOCS_Box"/>
</dbReference>
<evidence type="ECO:0000313" key="10">
    <source>
        <dbReference type="RefSeq" id="XP_029653070.1"/>
    </source>
</evidence>
<gene>
    <name evidence="9 10 11" type="primary">LOC115226198</name>
</gene>